<feature type="domain" description="Sulfatase N-terminal" evidence="2">
    <location>
        <begin position="474"/>
        <end position="758"/>
    </location>
</feature>
<accession>A0A380KB65</accession>
<evidence type="ECO:0000313" key="3">
    <source>
        <dbReference type="EMBL" id="SUN61819.1"/>
    </source>
</evidence>
<keyword evidence="1" id="KW-0472">Membrane</keyword>
<keyword evidence="1" id="KW-0812">Transmembrane</keyword>
<feature type="transmembrane region" description="Helical" evidence="1">
    <location>
        <begin position="256"/>
        <end position="277"/>
    </location>
</feature>
<keyword evidence="1" id="KW-1133">Transmembrane helix</keyword>
<feature type="transmembrane region" description="Helical" evidence="1">
    <location>
        <begin position="224"/>
        <end position="244"/>
    </location>
</feature>
<feature type="transmembrane region" description="Helical" evidence="1">
    <location>
        <begin position="152"/>
        <end position="173"/>
    </location>
</feature>
<proteinExistence type="predicted"/>
<organism evidence="3 4">
    <name type="scientific">Streptococcus gallolyticus</name>
    <dbReference type="NCBI Taxonomy" id="315405"/>
    <lineage>
        <taxon>Bacteria</taxon>
        <taxon>Bacillati</taxon>
        <taxon>Bacillota</taxon>
        <taxon>Bacilli</taxon>
        <taxon>Lactobacillales</taxon>
        <taxon>Streptococcaceae</taxon>
        <taxon>Streptococcus</taxon>
    </lineage>
</organism>
<feature type="transmembrane region" description="Helical" evidence="1">
    <location>
        <begin position="16"/>
        <end position="38"/>
    </location>
</feature>
<sequence>MIFLKSIGDFCKKNKGVLLSYLVTFLITYLHLLIVIGLENHRTISSLICILLGAFIVLYALQIRKRMENKWWLLYLPLIYFLFVIGAYFVKVTLNLNNEKFDWTKFQHFWDFNFLIPLACLLLLALVFNRFSSYFSNEFINAFSLKKKRYDILVMSQIATMFIVTSNQLINSFLSNTLFLVEDIKKTTYAGQLFNYSLGMYIFFSLVTYAAAKGINQLIKNEPTPSLSVASSLLFALVYNFTIQMGITEKGATYDYYIASGATIFQILVLTVSFMVVYVVINRYLLATVFNIILGILVSYINYKKFSLRNEPFLVSDLTWLNDIGFFKEYVSENALLLSIVGILWTIVILYYVRKKCLPGQIFKNWKQRLAVAVTIVVAFSGTLSIFKNQDDGRIPEHIPVLSSVYNLYNVNWQGINANTRFQSLSFVWLKQLIITDIEKPANYSQKEIDKVYKKYTNLAGEINATRTENISDQTVIFILSESLADPARVPGITLSAPVLSQIQQIQAGTTSGLMKSDGYGGGTANMEFQTLTGLPMYNFNDMISVLYTEVVPDMTYIPSISNAFEPDNRLAIHLSDTTHYARNSFYTKLKFGKFIATSGSDDEAEEVNTLGAYPSDTSTYDNILSQIDTSQSQFFSVMTMQNHGPWLATDLTDITASGEELTSDQNASLINYARLLSYTDSSTAEFLQQLEGIDKKITVVFYGDHLPGIYPNSIFKDNPELQYLTDYFIWSNHGTVKDDYPLVNSSDFPAELLAHTNSRVTPYYALLTEVLNKASVDKDKLDGEGKQIANDLKMIQYDLTEGKGYILKHSDFFEFE</sequence>
<dbReference type="GO" id="GO:0016740">
    <property type="term" value="F:transferase activity"/>
    <property type="evidence" value="ECO:0007669"/>
    <property type="project" value="UniProtKB-KW"/>
</dbReference>
<feature type="transmembrane region" description="Helical" evidence="1">
    <location>
        <begin position="335"/>
        <end position="353"/>
    </location>
</feature>
<feature type="transmembrane region" description="Helical" evidence="1">
    <location>
        <begin position="44"/>
        <end position="61"/>
    </location>
</feature>
<gene>
    <name evidence="3" type="ORF">NCTC13767_02412</name>
</gene>
<dbReference type="Proteomes" id="UP000254510">
    <property type="component" value="Unassembled WGS sequence"/>
</dbReference>
<keyword evidence="3" id="KW-0808">Transferase</keyword>
<dbReference type="Pfam" id="PF00884">
    <property type="entry name" value="Sulfatase"/>
    <property type="match status" value="1"/>
</dbReference>
<feature type="transmembrane region" description="Helical" evidence="1">
    <location>
        <begin position="284"/>
        <end position="303"/>
    </location>
</feature>
<dbReference type="EMBL" id="UHFM01000006">
    <property type="protein sequence ID" value="SUN61819.1"/>
    <property type="molecule type" value="Genomic_DNA"/>
</dbReference>
<dbReference type="AlphaFoldDB" id="A0A380KB65"/>
<dbReference type="Gene3D" id="3.40.720.10">
    <property type="entry name" value="Alkaline Phosphatase, subunit A"/>
    <property type="match status" value="1"/>
</dbReference>
<reference evidence="3 4" key="1">
    <citation type="submission" date="2018-06" db="EMBL/GenBank/DDBJ databases">
        <authorList>
            <consortium name="Pathogen Informatics"/>
            <person name="Doyle S."/>
        </authorList>
    </citation>
    <scope>NUCLEOTIDE SEQUENCE [LARGE SCALE GENOMIC DNA]</scope>
    <source>
        <strain evidence="3 4">NCTC13767</strain>
    </source>
</reference>
<evidence type="ECO:0000256" key="1">
    <source>
        <dbReference type="SAM" id="Phobius"/>
    </source>
</evidence>
<dbReference type="CDD" id="cd16015">
    <property type="entry name" value="LTA_synthase"/>
    <property type="match status" value="1"/>
</dbReference>
<feature type="transmembrane region" description="Helical" evidence="1">
    <location>
        <begin position="73"/>
        <end position="94"/>
    </location>
</feature>
<evidence type="ECO:0000259" key="2">
    <source>
        <dbReference type="Pfam" id="PF00884"/>
    </source>
</evidence>
<feature type="transmembrane region" description="Helical" evidence="1">
    <location>
        <begin position="114"/>
        <end position="131"/>
    </location>
</feature>
<dbReference type="SUPFAM" id="SSF53649">
    <property type="entry name" value="Alkaline phosphatase-like"/>
    <property type="match status" value="1"/>
</dbReference>
<name>A0A380KB65_9STRE</name>
<dbReference type="InterPro" id="IPR000917">
    <property type="entry name" value="Sulfatase_N"/>
</dbReference>
<feature type="transmembrane region" description="Helical" evidence="1">
    <location>
        <begin position="369"/>
        <end position="387"/>
    </location>
</feature>
<evidence type="ECO:0000313" key="4">
    <source>
        <dbReference type="Proteomes" id="UP000254510"/>
    </source>
</evidence>
<feature type="transmembrane region" description="Helical" evidence="1">
    <location>
        <begin position="193"/>
        <end position="212"/>
    </location>
</feature>
<protein>
    <submittedName>
        <fullName evidence="3">Phosphoglycerol transferase</fullName>
    </submittedName>
</protein>
<dbReference type="InterPro" id="IPR017850">
    <property type="entry name" value="Alkaline_phosphatase_core_sf"/>
</dbReference>